<gene>
    <name evidence="1" type="ORF">B1A_21290</name>
</gene>
<name>T0XZB8_9ZZZZ</name>
<protein>
    <submittedName>
        <fullName evidence="1">Uncharacterized protein</fullName>
    </submittedName>
</protein>
<dbReference type="InterPro" id="IPR025103">
    <property type="entry name" value="DUF4011"/>
</dbReference>
<reference evidence="1" key="1">
    <citation type="submission" date="2013-08" db="EMBL/GenBank/DDBJ databases">
        <authorList>
            <person name="Mendez C."/>
            <person name="Richter M."/>
            <person name="Ferrer M."/>
            <person name="Sanchez J."/>
        </authorList>
    </citation>
    <scope>NUCLEOTIDE SEQUENCE</scope>
</reference>
<proteinExistence type="predicted"/>
<organism evidence="1">
    <name type="scientific">mine drainage metagenome</name>
    <dbReference type="NCBI Taxonomy" id="410659"/>
    <lineage>
        <taxon>unclassified sequences</taxon>
        <taxon>metagenomes</taxon>
        <taxon>ecological metagenomes</taxon>
    </lineage>
</organism>
<sequence>RVELVTKAASAWINELVDLGGRNNLLYYRDLKQGTLALEPVSTQNEAVLKALLAGGKVLLSNLFGESARETAARRVRTINAKAVENFQERGLQTLHVAWGMATWNNTNSEATPAAPVLLRPINLKPKNSAGEDFEVELTEEWETNPSLLHMLKTE</sequence>
<accession>T0XZB8</accession>
<evidence type="ECO:0000313" key="1">
    <source>
        <dbReference type="EMBL" id="EQD28131.1"/>
    </source>
</evidence>
<dbReference type="AlphaFoldDB" id="T0XZB8"/>
<reference evidence="1" key="2">
    <citation type="journal article" date="2014" name="ISME J.">
        <title>Microbial stratification in low pH oxic and suboxic macroscopic growths along an acid mine drainage.</title>
        <authorList>
            <person name="Mendez-Garcia C."/>
            <person name="Mesa V."/>
            <person name="Sprenger R.R."/>
            <person name="Richter M."/>
            <person name="Diez M.S."/>
            <person name="Solano J."/>
            <person name="Bargiela R."/>
            <person name="Golyshina O.V."/>
            <person name="Manteca A."/>
            <person name="Ramos J.L."/>
            <person name="Gallego J.R."/>
            <person name="Llorente I."/>
            <person name="Martins Dos Santos V.A."/>
            <person name="Jensen O.N."/>
            <person name="Pelaez A.I."/>
            <person name="Sanchez J."/>
            <person name="Ferrer M."/>
        </authorList>
    </citation>
    <scope>NUCLEOTIDE SEQUENCE</scope>
</reference>
<feature type="non-terminal residue" evidence="1">
    <location>
        <position position="1"/>
    </location>
</feature>
<comment type="caution">
    <text evidence="1">The sequence shown here is derived from an EMBL/GenBank/DDBJ whole genome shotgun (WGS) entry which is preliminary data.</text>
</comment>
<dbReference type="Pfam" id="PF13195">
    <property type="entry name" value="DUF4011"/>
    <property type="match status" value="1"/>
</dbReference>
<dbReference type="EMBL" id="AUZX01015739">
    <property type="protein sequence ID" value="EQD28131.1"/>
    <property type="molecule type" value="Genomic_DNA"/>
</dbReference>